<feature type="domain" description="ABC transmembrane type-1" evidence="9">
    <location>
        <begin position="100"/>
        <end position="289"/>
    </location>
</feature>
<feature type="transmembrane region" description="Helical" evidence="7">
    <location>
        <begin position="168"/>
        <end position="189"/>
    </location>
</feature>
<feature type="transmembrane region" description="Helical" evidence="7">
    <location>
        <begin position="210"/>
        <end position="232"/>
    </location>
</feature>
<keyword evidence="10" id="KW-0762">Sugar transport</keyword>
<proteinExistence type="inferred from homology"/>
<feature type="compositionally biased region" description="Basic and acidic residues" evidence="8">
    <location>
        <begin position="1"/>
        <end position="12"/>
    </location>
</feature>
<dbReference type="SUPFAM" id="SSF161098">
    <property type="entry name" value="MetI-like"/>
    <property type="match status" value="1"/>
</dbReference>
<evidence type="ECO:0000259" key="9">
    <source>
        <dbReference type="PROSITE" id="PS50928"/>
    </source>
</evidence>
<keyword evidence="4 7" id="KW-0812">Transmembrane</keyword>
<evidence type="ECO:0000256" key="7">
    <source>
        <dbReference type="RuleBase" id="RU363032"/>
    </source>
</evidence>
<dbReference type="Proteomes" id="UP000791080">
    <property type="component" value="Unassembled WGS sequence"/>
</dbReference>
<dbReference type="RefSeq" id="WP_026420123.1">
    <property type="nucleotide sequence ID" value="NZ_AUBJ02000001.1"/>
</dbReference>
<dbReference type="PANTHER" id="PTHR43744:SF12">
    <property type="entry name" value="ABC TRANSPORTER PERMEASE PROTEIN MG189-RELATED"/>
    <property type="match status" value="1"/>
</dbReference>
<dbReference type="Gene3D" id="1.10.3720.10">
    <property type="entry name" value="MetI-like"/>
    <property type="match status" value="1"/>
</dbReference>
<evidence type="ECO:0000256" key="4">
    <source>
        <dbReference type="ARBA" id="ARBA00022692"/>
    </source>
</evidence>
<dbReference type="Pfam" id="PF00528">
    <property type="entry name" value="BPD_transp_1"/>
    <property type="match status" value="1"/>
</dbReference>
<feature type="transmembrane region" description="Helical" evidence="7">
    <location>
        <begin position="96"/>
        <end position="123"/>
    </location>
</feature>
<feature type="region of interest" description="Disordered" evidence="8">
    <location>
        <begin position="1"/>
        <end position="30"/>
    </location>
</feature>
<reference evidence="10 11" key="1">
    <citation type="submission" date="2022-06" db="EMBL/GenBank/DDBJ databases">
        <title>Genomic Encyclopedia of Type Strains, Phase I: the one thousand microbial genomes (KMG-I) project.</title>
        <authorList>
            <person name="Kyrpides N."/>
        </authorList>
    </citation>
    <scope>NUCLEOTIDE SEQUENCE [LARGE SCALE GENOMIC DNA]</scope>
    <source>
        <strain evidence="10 11">DSM 43889</strain>
    </source>
</reference>
<evidence type="ECO:0000256" key="2">
    <source>
        <dbReference type="ARBA" id="ARBA00022448"/>
    </source>
</evidence>
<evidence type="ECO:0000313" key="11">
    <source>
        <dbReference type="Proteomes" id="UP000791080"/>
    </source>
</evidence>
<dbReference type="EMBL" id="AUBJ02000001">
    <property type="protein sequence ID" value="MCP2334624.1"/>
    <property type="molecule type" value="Genomic_DNA"/>
</dbReference>
<feature type="transmembrane region" description="Helical" evidence="7">
    <location>
        <begin position="271"/>
        <end position="289"/>
    </location>
</feature>
<sequence>MTVPETDRRADSHSSVGRSDDVPPPAPPRRRRRFRPGALLLLVITALLAALWLLPLAWAVLTSVKPEAETTGIPLRWFPTEFTLDAYRAVLDGGHFWLWLFNSLFTATVVTVLVVILCTMAAYGFSRTDFPGKRALFAITLVGIMVPPQVLIVPLFDQMVLLNMVDTYWGIILPQIVTPAMVFILKKFFDAIPRELEEAALMDGARRWRIYWQIILPLSRPVIAAVAIFTFITTWNNFLWPFIVSTDPHFMTLPVGLAAIENGYGLRFARVMASAVLAGLPLLVLFVLFQRQVVRGVAHTGLSGQ</sequence>
<keyword evidence="11" id="KW-1185">Reference proteome</keyword>
<dbReference type="InterPro" id="IPR000515">
    <property type="entry name" value="MetI-like"/>
</dbReference>
<name>A0ABT1JQV3_ACTCY</name>
<evidence type="ECO:0000256" key="8">
    <source>
        <dbReference type="SAM" id="MobiDB-lite"/>
    </source>
</evidence>
<evidence type="ECO:0000256" key="5">
    <source>
        <dbReference type="ARBA" id="ARBA00022989"/>
    </source>
</evidence>
<organism evidence="10 11">
    <name type="scientific">Actinoalloteichus caeruleus DSM 43889</name>
    <dbReference type="NCBI Taxonomy" id="1120930"/>
    <lineage>
        <taxon>Bacteria</taxon>
        <taxon>Bacillati</taxon>
        <taxon>Actinomycetota</taxon>
        <taxon>Actinomycetes</taxon>
        <taxon>Pseudonocardiales</taxon>
        <taxon>Pseudonocardiaceae</taxon>
        <taxon>Actinoalloteichus</taxon>
        <taxon>Actinoalloteichus cyanogriseus</taxon>
    </lineage>
</organism>
<dbReference type="InterPro" id="IPR035906">
    <property type="entry name" value="MetI-like_sf"/>
</dbReference>
<keyword evidence="2 7" id="KW-0813">Transport</keyword>
<evidence type="ECO:0000256" key="3">
    <source>
        <dbReference type="ARBA" id="ARBA00022475"/>
    </source>
</evidence>
<comment type="subcellular location">
    <subcellularLocation>
        <location evidence="1 7">Cell membrane</location>
        <topology evidence="1 7">Multi-pass membrane protein</topology>
    </subcellularLocation>
</comment>
<evidence type="ECO:0000256" key="1">
    <source>
        <dbReference type="ARBA" id="ARBA00004651"/>
    </source>
</evidence>
<evidence type="ECO:0000313" key="10">
    <source>
        <dbReference type="EMBL" id="MCP2334624.1"/>
    </source>
</evidence>
<keyword evidence="3" id="KW-1003">Cell membrane</keyword>
<gene>
    <name evidence="10" type="ORF">G443_004894</name>
</gene>
<dbReference type="PANTHER" id="PTHR43744">
    <property type="entry name" value="ABC TRANSPORTER PERMEASE PROTEIN MG189-RELATED-RELATED"/>
    <property type="match status" value="1"/>
</dbReference>
<accession>A0ABT1JQV3</accession>
<dbReference type="CDD" id="cd06261">
    <property type="entry name" value="TM_PBP2"/>
    <property type="match status" value="1"/>
</dbReference>
<comment type="caution">
    <text evidence="10">The sequence shown here is derived from an EMBL/GenBank/DDBJ whole genome shotgun (WGS) entry which is preliminary data.</text>
</comment>
<dbReference type="PROSITE" id="PS50928">
    <property type="entry name" value="ABC_TM1"/>
    <property type="match status" value="1"/>
</dbReference>
<feature type="transmembrane region" description="Helical" evidence="7">
    <location>
        <begin position="135"/>
        <end position="156"/>
    </location>
</feature>
<protein>
    <submittedName>
        <fullName evidence="10">Multiple sugar transport system permease protein</fullName>
    </submittedName>
</protein>
<keyword evidence="6 7" id="KW-0472">Membrane</keyword>
<feature type="transmembrane region" description="Helical" evidence="7">
    <location>
        <begin position="38"/>
        <end position="61"/>
    </location>
</feature>
<evidence type="ECO:0000256" key="6">
    <source>
        <dbReference type="ARBA" id="ARBA00023136"/>
    </source>
</evidence>
<keyword evidence="5 7" id="KW-1133">Transmembrane helix</keyword>
<comment type="similarity">
    <text evidence="7">Belongs to the binding-protein-dependent transport system permease family.</text>
</comment>